<dbReference type="PROSITE" id="PS51935">
    <property type="entry name" value="NLPC_P60"/>
    <property type="match status" value="1"/>
</dbReference>
<evidence type="ECO:0000259" key="6">
    <source>
        <dbReference type="PROSITE" id="PS51935"/>
    </source>
</evidence>
<gene>
    <name evidence="7" type="ORF">MALGJ_00780</name>
</gene>
<feature type="chain" id="PRO_5029795872" description="NlpC/P60 domain-containing protein" evidence="5">
    <location>
        <begin position="22"/>
        <end position="135"/>
    </location>
</feature>
<evidence type="ECO:0000256" key="5">
    <source>
        <dbReference type="SAM" id="SignalP"/>
    </source>
</evidence>
<dbReference type="PANTHER" id="PTHR47359">
    <property type="entry name" value="PEPTIDOGLYCAN DL-ENDOPEPTIDASE CWLO"/>
    <property type="match status" value="1"/>
</dbReference>
<name>A0A7I9Y402_MYCAL</name>
<keyword evidence="4" id="KW-0788">Thiol protease</keyword>
<dbReference type="SUPFAM" id="SSF54001">
    <property type="entry name" value="Cysteine proteinases"/>
    <property type="match status" value="1"/>
</dbReference>
<dbReference type="EMBL" id="BLKY01000001">
    <property type="protein sequence ID" value="GFG83402.1"/>
    <property type="molecule type" value="Genomic_DNA"/>
</dbReference>
<keyword evidence="5" id="KW-0732">Signal</keyword>
<dbReference type="InterPro" id="IPR051794">
    <property type="entry name" value="PG_Endopeptidase_C40"/>
</dbReference>
<proteinExistence type="inferred from homology"/>
<organism evidence="7 8">
    <name type="scientific">Mycolicibacter algericus</name>
    <name type="common">Mycobacterium algericum</name>
    <dbReference type="NCBI Taxonomy" id="1288388"/>
    <lineage>
        <taxon>Bacteria</taxon>
        <taxon>Bacillati</taxon>
        <taxon>Actinomycetota</taxon>
        <taxon>Actinomycetes</taxon>
        <taxon>Mycobacteriales</taxon>
        <taxon>Mycobacteriaceae</taxon>
        <taxon>Mycolicibacter</taxon>
    </lineage>
</organism>
<keyword evidence="2" id="KW-0645">Protease</keyword>
<feature type="signal peptide" evidence="5">
    <location>
        <begin position="1"/>
        <end position="21"/>
    </location>
</feature>
<dbReference type="Proteomes" id="UP000465305">
    <property type="component" value="Unassembled WGS sequence"/>
</dbReference>
<dbReference type="PANTHER" id="PTHR47359:SF3">
    <property type="entry name" value="NLP_P60 DOMAIN-CONTAINING PROTEIN-RELATED"/>
    <property type="match status" value="1"/>
</dbReference>
<evidence type="ECO:0000256" key="1">
    <source>
        <dbReference type="ARBA" id="ARBA00007074"/>
    </source>
</evidence>
<comment type="caution">
    <text evidence="7">The sequence shown here is derived from an EMBL/GenBank/DDBJ whole genome shotgun (WGS) entry which is preliminary data.</text>
</comment>
<evidence type="ECO:0000256" key="4">
    <source>
        <dbReference type="ARBA" id="ARBA00022807"/>
    </source>
</evidence>
<accession>A0A7I9Y402</accession>
<evidence type="ECO:0000256" key="2">
    <source>
        <dbReference type="ARBA" id="ARBA00022670"/>
    </source>
</evidence>
<comment type="similarity">
    <text evidence="1">Belongs to the peptidase C40 family.</text>
</comment>
<sequence>MRRTTAILTAIWLTVAPVARADGDVVAAARTAIGHPYAWGATGPDRFDCSGLVVWSFAQIGVWVPRTSQEQAVAGQPVNRNDLHPGDIIVYYPNASHVGIYSGAGQVIHASTAGRPVAEVPIDAAGPYSRARRYL</sequence>
<keyword evidence="3" id="KW-0378">Hydrolase</keyword>
<dbReference type="Pfam" id="PF00877">
    <property type="entry name" value="NLPC_P60"/>
    <property type="match status" value="1"/>
</dbReference>
<dbReference type="GO" id="GO:0008234">
    <property type="term" value="F:cysteine-type peptidase activity"/>
    <property type="evidence" value="ECO:0007669"/>
    <property type="project" value="UniProtKB-KW"/>
</dbReference>
<reference evidence="7 8" key="1">
    <citation type="journal article" date="2019" name="Emerg. Microbes Infect.">
        <title>Comprehensive subspecies identification of 175 nontuberculous mycobacteria species based on 7547 genomic profiles.</title>
        <authorList>
            <person name="Matsumoto Y."/>
            <person name="Kinjo T."/>
            <person name="Motooka D."/>
            <person name="Nabeya D."/>
            <person name="Jung N."/>
            <person name="Uechi K."/>
            <person name="Horii T."/>
            <person name="Iida T."/>
            <person name="Fujita J."/>
            <person name="Nakamura S."/>
        </authorList>
    </citation>
    <scope>NUCLEOTIDE SEQUENCE [LARGE SCALE GENOMIC DNA]</scope>
    <source>
        <strain evidence="7 8">JCM 30723</strain>
    </source>
</reference>
<dbReference type="AlphaFoldDB" id="A0A7I9Y402"/>
<evidence type="ECO:0000313" key="8">
    <source>
        <dbReference type="Proteomes" id="UP000465305"/>
    </source>
</evidence>
<evidence type="ECO:0000256" key="3">
    <source>
        <dbReference type="ARBA" id="ARBA00022801"/>
    </source>
</evidence>
<feature type="domain" description="NlpC/P60" evidence="6">
    <location>
        <begin position="19"/>
        <end position="135"/>
    </location>
</feature>
<evidence type="ECO:0000313" key="7">
    <source>
        <dbReference type="EMBL" id="GFG83402.1"/>
    </source>
</evidence>
<dbReference type="Gene3D" id="3.90.1720.10">
    <property type="entry name" value="endopeptidase domain like (from Nostoc punctiforme)"/>
    <property type="match status" value="1"/>
</dbReference>
<dbReference type="InterPro" id="IPR038765">
    <property type="entry name" value="Papain-like_cys_pep_sf"/>
</dbReference>
<dbReference type="InterPro" id="IPR000064">
    <property type="entry name" value="NLP_P60_dom"/>
</dbReference>
<dbReference type="GO" id="GO:0006508">
    <property type="term" value="P:proteolysis"/>
    <property type="evidence" value="ECO:0007669"/>
    <property type="project" value="UniProtKB-KW"/>
</dbReference>
<protein>
    <recommendedName>
        <fullName evidence="6">NlpC/P60 domain-containing protein</fullName>
    </recommendedName>
</protein>